<evidence type="ECO:0008006" key="3">
    <source>
        <dbReference type="Google" id="ProtNLM"/>
    </source>
</evidence>
<dbReference type="EMBL" id="UINC01070050">
    <property type="protein sequence ID" value="SVC03891.1"/>
    <property type="molecule type" value="Genomic_DNA"/>
</dbReference>
<feature type="non-terminal residue" evidence="2">
    <location>
        <position position="1"/>
    </location>
</feature>
<evidence type="ECO:0000313" key="2">
    <source>
        <dbReference type="EMBL" id="SVC03891.1"/>
    </source>
</evidence>
<feature type="compositionally biased region" description="Pro residues" evidence="1">
    <location>
        <begin position="49"/>
        <end position="87"/>
    </location>
</feature>
<dbReference type="Gene3D" id="2.30.30.40">
    <property type="entry name" value="SH3 Domains"/>
    <property type="match status" value="1"/>
</dbReference>
<gene>
    <name evidence="2" type="ORF">METZ01_LOCUS256745</name>
</gene>
<feature type="region of interest" description="Disordered" evidence="1">
    <location>
        <begin position="43"/>
        <end position="98"/>
    </location>
</feature>
<name>A0A382IZ59_9ZZZZ</name>
<dbReference type="AlphaFoldDB" id="A0A382IZ59"/>
<proteinExistence type="predicted"/>
<organism evidence="2">
    <name type="scientific">marine metagenome</name>
    <dbReference type="NCBI Taxonomy" id="408172"/>
    <lineage>
        <taxon>unclassified sequences</taxon>
        <taxon>metagenomes</taxon>
        <taxon>ecological metagenomes</taxon>
    </lineage>
</organism>
<sequence>VKLTLVAVSAIGLMSLVGCGDSELQELSARVSNLENAYQAIRTELDQPTPTPIIIPAPTLAPAPTPKPTPSPKPEPTVTPTPRPTLTPTPGATVIPSSSVTVNADDGLNLRAEPSIESDVLEVLLHQSAVELTGQSQVIDDIEWVEISTGGWVQSQFLLFPE</sequence>
<reference evidence="2" key="1">
    <citation type="submission" date="2018-05" db="EMBL/GenBank/DDBJ databases">
        <authorList>
            <person name="Lanie J.A."/>
            <person name="Ng W.-L."/>
            <person name="Kazmierczak K.M."/>
            <person name="Andrzejewski T.M."/>
            <person name="Davidsen T.M."/>
            <person name="Wayne K.J."/>
            <person name="Tettelin H."/>
            <person name="Glass J.I."/>
            <person name="Rusch D."/>
            <person name="Podicherti R."/>
            <person name="Tsui H.-C.T."/>
            <person name="Winkler M.E."/>
        </authorList>
    </citation>
    <scope>NUCLEOTIDE SEQUENCE</scope>
</reference>
<accession>A0A382IZ59</accession>
<evidence type="ECO:0000256" key="1">
    <source>
        <dbReference type="SAM" id="MobiDB-lite"/>
    </source>
</evidence>
<protein>
    <recommendedName>
        <fullName evidence="3">SH3b domain-containing protein</fullName>
    </recommendedName>
</protein>